<keyword evidence="1" id="KW-0812">Transmembrane</keyword>
<protein>
    <submittedName>
        <fullName evidence="2">MSHA biogenesis protein MshP</fullName>
    </submittedName>
</protein>
<keyword evidence="1" id="KW-0472">Membrane</keyword>
<evidence type="ECO:0000313" key="2">
    <source>
        <dbReference type="EMBL" id="OLQ86969.1"/>
    </source>
</evidence>
<dbReference type="Proteomes" id="UP000186313">
    <property type="component" value="Unassembled WGS sequence"/>
</dbReference>
<sequence>MSRSKYQQGSLLIVVIFVLVVMGFLATHLSRIQWSNTDSHAKELLGTQAWLLAQSVNEDVLTRFYPLDSVSSAVKANCKPKDQMALPDFTDGDGKFTEVTMNCQLKETSCGGVGKLDGIFYYKLTARVVCGSGKSAVERSEEIWVRESE</sequence>
<keyword evidence="1" id="KW-1133">Transmembrane helix</keyword>
<dbReference type="AlphaFoldDB" id="A0A1Q9HC52"/>
<name>A0A1Q9HC52_9VIBR</name>
<feature type="transmembrane region" description="Helical" evidence="1">
    <location>
        <begin position="6"/>
        <end position="26"/>
    </location>
</feature>
<dbReference type="EMBL" id="MJMJ01000034">
    <property type="protein sequence ID" value="OLQ86969.1"/>
    <property type="molecule type" value="Genomic_DNA"/>
</dbReference>
<dbReference type="STRING" id="1381081.BIY22_10350"/>
<proteinExistence type="predicted"/>
<dbReference type="OrthoDB" id="6401889at2"/>
<evidence type="ECO:0000313" key="3">
    <source>
        <dbReference type="Proteomes" id="UP000186313"/>
    </source>
</evidence>
<accession>A0A1Q9HC52</accession>
<reference evidence="2 3" key="1">
    <citation type="submission" date="2016-09" db="EMBL/GenBank/DDBJ databases">
        <title>Genomic Taxonomy of the Vibrionaceae.</title>
        <authorList>
            <person name="Gonzalez-Castillo A."/>
            <person name="Gomez-Gil B."/>
            <person name="Enciso-Ibarra K."/>
        </authorList>
    </citation>
    <scope>NUCLEOTIDE SEQUENCE [LARGE SCALE GENOMIC DNA]</scope>
    <source>
        <strain evidence="2 3">CAIM 703</strain>
    </source>
</reference>
<organism evidence="2 3">
    <name type="scientific">Vibrio panuliri</name>
    <dbReference type="NCBI Taxonomy" id="1381081"/>
    <lineage>
        <taxon>Bacteria</taxon>
        <taxon>Pseudomonadati</taxon>
        <taxon>Pseudomonadota</taxon>
        <taxon>Gammaproteobacteria</taxon>
        <taxon>Vibrionales</taxon>
        <taxon>Vibrionaceae</taxon>
        <taxon>Vibrio</taxon>
    </lineage>
</organism>
<dbReference type="RefSeq" id="WP_075709783.1">
    <property type="nucleotide sequence ID" value="NZ_MJMJ01000034.1"/>
</dbReference>
<gene>
    <name evidence="2" type="ORF">BIY22_10350</name>
</gene>
<comment type="caution">
    <text evidence="2">The sequence shown here is derived from an EMBL/GenBank/DDBJ whole genome shotgun (WGS) entry which is preliminary data.</text>
</comment>
<evidence type="ECO:0000256" key="1">
    <source>
        <dbReference type="SAM" id="Phobius"/>
    </source>
</evidence>